<dbReference type="AlphaFoldDB" id="A0ABC8TMX1"/>
<keyword evidence="4" id="KW-1185">Reference proteome</keyword>
<protein>
    <recommendedName>
        <fullName evidence="2">VQ domain-containing protein</fullName>
    </recommendedName>
</protein>
<gene>
    <name evidence="3" type="ORF">ILEXP_LOCUS38113</name>
</gene>
<dbReference type="Proteomes" id="UP001642360">
    <property type="component" value="Unassembled WGS sequence"/>
</dbReference>
<sequence length="226" mass="25357">MSPAKFDEGEQTRMVINGPRPSPLKINKDSHVIQKPSSSLLPININSGQAAAAIKQQNPIANHQLRKPVIIYTHSPKIIHTKARDFMSLVQKLTGLSRSEDETAQGDDHHHQKNNHQPKRSYDMKPPLSRDENESSSDITDEKYCVGVGGKADGREENTSSTSPIFKFPSNNNSFLADIPLFTPNSSDFFSSPRPNFRFLETNISPNWSNMIPPSFLEVMKDLPEY</sequence>
<evidence type="ECO:0000259" key="2">
    <source>
        <dbReference type="Pfam" id="PF05678"/>
    </source>
</evidence>
<feature type="compositionally biased region" description="Basic and acidic residues" evidence="1">
    <location>
        <begin position="98"/>
        <end position="110"/>
    </location>
</feature>
<feature type="compositionally biased region" description="Basic and acidic residues" evidence="1">
    <location>
        <begin position="120"/>
        <end position="133"/>
    </location>
</feature>
<organism evidence="3 4">
    <name type="scientific">Ilex paraguariensis</name>
    <name type="common">yerba mate</name>
    <dbReference type="NCBI Taxonomy" id="185542"/>
    <lineage>
        <taxon>Eukaryota</taxon>
        <taxon>Viridiplantae</taxon>
        <taxon>Streptophyta</taxon>
        <taxon>Embryophyta</taxon>
        <taxon>Tracheophyta</taxon>
        <taxon>Spermatophyta</taxon>
        <taxon>Magnoliopsida</taxon>
        <taxon>eudicotyledons</taxon>
        <taxon>Gunneridae</taxon>
        <taxon>Pentapetalae</taxon>
        <taxon>asterids</taxon>
        <taxon>campanulids</taxon>
        <taxon>Aquifoliales</taxon>
        <taxon>Aquifoliaceae</taxon>
        <taxon>Ilex</taxon>
    </lineage>
</organism>
<reference evidence="3 4" key="1">
    <citation type="submission" date="2024-02" db="EMBL/GenBank/DDBJ databases">
        <authorList>
            <person name="Vignale AGUSTIN F."/>
            <person name="Sosa J E."/>
            <person name="Modenutti C."/>
        </authorList>
    </citation>
    <scope>NUCLEOTIDE SEQUENCE [LARGE SCALE GENOMIC DNA]</scope>
</reference>
<feature type="domain" description="VQ" evidence="2">
    <location>
        <begin position="73"/>
        <end position="97"/>
    </location>
</feature>
<evidence type="ECO:0000313" key="4">
    <source>
        <dbReference type="Proteomes" id="UP001642360"/>
    </source>
</evidence>
<dbReference type="EMBL" id="CAUOFW020005138">
    <property type="protein sequence ID" value="CAK9168703.1"/>
    <property type="molecule type" value="Genomic_DNA"/>
</dbReference>
<dbReference type="InterPro" id="IPR008889">
    <property type="entry name" value="VQ"/>
</dbReference>
<proteinExistence type="predicted"/>
<evidence type="ECO:0000256" key="1">
    <source>
        <dbReference type="SAM" id="MobiDB-lite"/>
    </source>
</evidence>
<dbReference type="Pfam" id="PF05678">
    <property type="entry name" value="VQ"/>
    <property type="match status" value="1"/>
</dbReference>
<dbReference type="PANTHER" id="PTHR33143">
    <property type="entry name" value="F16F4.1 PROTEIN-RELATED"/>
    <property type="match status" value="1"/>
</dbReference>
<dbReference type="InterPro" id="IPR039607">
    <property type="entry name" value="VQ_8/17/18/20/21/25"/>
</dbReference>
<name>A0ABC8TMX1_9AQUA</name>
<feature type="compositionally biased region" description="Basic and acidic residues" evidence="1">
    <location>
        <begin position="1"/>
        <end position="11"/>
    </location>
</feature>
<accession>A0ABC8TMX1</accession>
<evidence type="ECO:0000313" key="3">
    <source>
        <dbReference type="EMBL" id="CAK9168703.1"/>
    </source>
</evidence>
<feature type="region of interest" description="Disordered" evidence="1">
    <location>
        <begin position="98"/>
        <end position="165"/>
    </location>
</feature>
<comment type="caution">
    <text evidence="3">The sequence shown here is derived from an EMBL/GenBank/DDBJ whole genome shotgun (WGS) entry which is preliminary data.</text>
</comment>
<feature type="region of interest" description="Disordered" evidence="1">
    <location>
        <begin position="1"/>
        <end position="22"/>
    </location>
</feature>
<dbReference type="PANTHER" id="PTHR33143:SF76">
    <property type="entry name" value="VQ MOTIF-CONTAINING PROTEIN 8, CHLOROPLASTIC"/>
    <property type="match status" value="1"/>
</dbReference>